<dbReference type="EMBL" id="AP018248">
    <property type="protein sequence ID" value="BAZ00802.1"/>
    <property type="molecule type" value="Genomic_DNA"/>
</dbReference>
<protein>
    <submittedName>
        <fullName evidence="2">Uncharacterized protein</fullName>
    </submittedName>
</protein>
<reference evidence="2 3" key="1">
    <citation type="submission" date="2017-06" db="EMBL/GenBank/DDBJ databases">
        <title>Genome sequencing of cyanobaciteial culture collection at National Institute for Environmental Studies (NIES).</title>
        <authorList>
            <person name="Hirose Y."/>
            <person name="Shimura Y."/>
            <person name="Fujisawa T."/>
            <person name="Nakamura Y."/>
            <person name="Kawachi M."/>
        </authorList>
    </citation>
    <scope>NUCLEOTIDE SEQUENCE [LARGE SCALE GENOMIC DNA]</scope>
    <source>
        <strain evidence="2 3">NIES-37</strain>
    </source>
</reference>
<organism evidence="2 3">
    <name type="scientific">Tolypothrix tenuis PCC 7101</name>
    <dbReference type="NCBI Taxonomy" id="231146"/>
    <lineage>
        <taxon>Bacteria</taxon>
        <taxon>Bacillati</taxon>
        <taxon>Cyanobacteriota</taxon>
        <taxon>Cyanophyceae</taxon>
        <taxon>Nostocales</taxon>
        <taxon>Tolypothrichaceae</taxon>
        <taxon>Tolypothrix</taxon>
    </lineage>
</organism>
<accession>A0A1Z4N579</accession>
<dbReference type="AlphaFoldDB" id="A0A1Z4N579"/>
<proteinExistence type="predicted"/>
<sequence length="89" mass="9899">MGPPLGIRGNGDKGLGTGEDEGDEGDKTIQNSKEYTVSRSLSQTAITNYQLPITNYQLPITNYQLPITNYQLPITHYPLPITHYQMTNT</sequence>
<evidence type="ECO:0000313" key="2">
    <source>
        <dbReference type="EMBL" id="BAZ00802.1"/>
    </source>
</evidence>
<evidence type="ECO:0000313" key="3">
    <source>
        <dbReference type="Proteomes" id="UP000218785"/>
    </source>
</evidence>
<gene>
    <name evidence="2" type="ORF">NIES37_47980</name>
</gene>
<dbReference type="KEGG" id="ttq:NIES37_47980"/>
<keyword evidence="3" id="KW-1185">Reference proteome</keyword>
<dbReference type="Proteomes" id="UP000218785">
    <property type="component" value="Chromosome"/>
</dbReference>
<evidence type="ECO:0000256" key="1">
    <source>
        <dbReference type="SAM" id="MobiDB-lite"/>
    </source>
</evidence>
<name>A0A1Z4N579_9CYAN</name>
<feature type="compositionally biased region" description="Gly residues" evidence="1">
    <location>
        <begin position="8"/>
        <end position="17"/>
    </location>
</feature>
<feature type="region of interest" description="Disordered" evidence="1">
    <location>
        <begin position="1"/>
        <end position="35"/>
    </location>
</feature>